<evidence type="ECO:0000313" key="5">
    <source>
        <dbReference type="EMBL" id="MCE8540093.1"/>
    </source>
</evidence>
<keyword evidence="2" id="KW-0677">Repeat</keyword>
<sequence length="1221" mass="123863">MTVLNKGDIAIIQYHSDTATGGSVQGDGLTFVLLADVDSTTQIRFTDEQFTTAGALFADGITEHDLVWTSGSALSAGTVVRLWDNVTGDSSNNITSASTGTISGTLTFASSGDQVFAYQGSLASPTLLFGASFADGDNGNPLTAEGWNTSNQADPSESPLPTVLVGFEIGANPEVDNGYFDPNAVGAVTTGTATDILNSITNTANWVFSDTAQVTTAGGLGQPVTYNFSVVDPSTPPTLDTNTGSSLNEGAVDVITSSELDTNDVDTADTSLTYTITTSSVSNGTLWRDFNFNNVVDGGESALGLGGTFTQNEINSGTIRYQHNGGETTSDSFGFQVSDGPNNITGQTFTFSITPVNDLPVITGFHGDVSAYNELFGGPVPIESGTDVSVTDPDHANFNGGSLTVSITSALSEDQLSVNNGGATGIGVAGGGVFYNSVQFGTVSGGANGANLVITFTSALATPAVIEELIEALRYDNSNDENPTGGARSINIVLNDGAGNSATSTATVNVTAVNDNPGISGLPTDVSVTEDTAGNIDLSAATLTDPDSDPITVTLSVDAGTFSTPADGAGVGSGVTETLVNATTITLVGSVADINTYLDTASNIQYTGALNANGNNAATLSISANDGDGSGDVALGTVNIDITSVDDPAVAVDDAVSVNETATLNGDVFGANPTTVDSDAENDAFSVTEVNGNAANVGTQITLASGALLTLNANGTFTYNTNGAFDGMALGATDTDTFTYTITGGDTATVTVTINGEDGDEVFDGTAETGNFNGGPLGHDTVSYINSASGVVADMNNPTNNTGDAVGDTYTDIEQLDGSNLDDTLTGTSGDDILEGWDGNDRMIGLGGNDFYYVDNPLDEIVETAGNGTMDRVSVHMNGSYTLAAGVDIELLTTANSAGTTAMDLIGNEVAQTIVGNDGVNILGDGGGAGADILRGRGGDDTYRVYNAGTQVIESSSQGANDRLAAGVNYVLADGVFIELLTTSSRNATYSRNIEGNTSKQTIVGNDGKNVLGDGGGSVTNGDTLIGGDGNDLYIVRSAGTTVVEAVGEGTFDRVSTSKSFTLSAGSEVESINTTSRFGTNAIDLTGNELAQWLQGNGGANRLDGKEGTDEMSGEGGNDTFVFSTALGAGNIDTIRDYSVADDQIELASAIFTGLSAGTLGANAFVANTSGTAQTADHRIIYDTDSGALFFDADGNGAGAAQQFAILTTGLSLTNADFDIV</sequence>
<dbReference type="InterPro" id="IPR001343">
    <property type="entry name" value="Hemolysn_Ca-bd"/>
</dbReference>
<dbReference type="InterPro" id="IPR010221">
    <property type="entry name" value="VCBS_dom"/>
</dbReference>
<dbReference type="Pfam" id="PF17803">
    <property type="entry name" value="Cadherin_4"/>
    <property type="match status" value="1"/>
</dbReference>
<dbReference type="PANTHER" id="PTHR45739">
    <property type="entry name" value="MATRIX PROTEIN, PUTATIVE-RELATED"/>
    <property type="match status" value="1"/>
</dbReference>
<reference evidence="5" key="1">
    <citation type="journal article" date="2021" name="Environ. Microbiol.">
        <title>Cryptic niche differentiation of novel sediment ecotypes of Rugeria pomeroyi correlates with nitrate respiration.</title>
        <authorList>
            <person name="Lin X."/>
            <person name="McNichol J."/>
            <person name="Chu X."/>
            <person name="Qian Y."/>
            <person name="Luo H."/>
        </authorList>
    </citation>
    <scope>NUCLEOTIDE SEQUENCE</scope>
    <source>
        <strain evidence="5">SZCCDBB064</strain>
    </source>
</reference>
<accession>A0A9Q3WQ83</accession>
<dbReference type="GO" id="GO:0009653">
    <property type="term" value="P:anatomical structure morphogenesis"/>
    <property type="evidence" value="ECO:0007669"/>
    <property type="project" value="TreeGrafter"/>
</dbReference>
<dbReference type="InterPro" id="IPR051561">
    <property type="entry name" value="FRAS1_ECM"/>
</dbReference>
<comment type="caution">
    <text evidence="5">The sequence shown here is derived from an EMBL/GenBank/DDBJ whole genome shotgun (WGS) entry which is preliminary data.</text>
</comment>
<dbReference type="EMBL" id="JAGQAF010000020">
    <property type="protein sequence ID" value="MCE8540093.1"/>
    <property type="molecule type" value="Genomic_DNA"/>
</dbReference>
<dbReference type="Pfam" id="PF00353">
    <property type="entry name" value="HemolysinCabind"/>
    <property type="match status" value="3"/>
</dbReference>
<organism evidence="5 6">
    <name type="scientific">Ruegeria pomeroyi</name>
    <dbReference type="NCBI Taxonomy" id="89184"/>
    <lineage>
        <taxon>Bacteria</taxon>
        <taxon>Pseudomonadati</taxon>
        <taxon>Pseudomonadota</taxon>
        <taxon>Alphaproteobacteria</taxon>
        <taxon>Rhodobacterales</taxon>
        <taxon>Roseobacteraceae</taxon>
        <taxon>Ruegeria</taxon>
    </lineage>
</organism>
<dbReference type="Pfam" id="PF16184">
    <property type="entry name" value="Cadherin_3"/>
    <property type="match status" value="1"/>
</dbReference>
<feature type="domain" description="RapA2 cadherin-like" evidence="4">
    <location>
        <begin position="637"/>
        <end position="719"/>
    </location>
</feature>
<protein>
    <submittedName>
        <fullName evidence="5">VCBS domain-containing protein</fullName>
    </submittedName>
</protein>
<dbReference type="PRINTS" id="PR00313">
    <property type="entry name" value="CABNDNGRPT"/>
</dbReference>
<dbReference type="AlphaFoldDB" id="A0A9Q3WQ83"/>
<gene>
    <name evidence="5" type="ORF">KBY27_21735</name>
</gene>
<dbReference type="InterPro" id="IPR011049">
    <property type="entry name" value="Serralysin-like_metalloprot_C"/>
</dbReference>
<evidence type="ECO:0000256" key="3">
    <source>
        <dbReference type="ARBA" id="ARBA00023180"/>
    </source>
</evidence>
<dbReference type="SUPFAM" id="SSF51120">
    <property type="entry name" value="beta-Roll"/>
    <property type="match status" value="2"/>
</dbReference>
<dbReference type="InterPro" id="IPR040853">
    <property type="entry name" value="RapA2_cadherin-like"/>
</dbReference>
<keyword evidence="1" id="KW-0732">Signal</keyword>
<keyword evidence="3" id="KW-0325">Glycoprotein</keyword>
<proteinExistence type="predicted"/>
<dbReference type="Gene3D" id="2.150.10.10">
    <property type="entry name" value="Serralysin-like metalloprotease, C-terminal"/>
    <property type="match status" value="2"/>
</dbReference>
<evidence type="ECO:0000256" key="1">
    <source>
        <dbReference type="ARBA" id="ARBA00022729"/>
    </source>
</evidence>
<dbReference type="Proteomes" id="UP000813672">
    <property type="component" value="Unassembled WGS sequence"/>
</dbReference>
<evidence type="ECO:0000256" key="2">
    <source>
        <dbReference type="ARBA" id="ARBA00022737"/>
    </source>
</evidence>
<dbReference type="RefSeq" id="WP_234222028.1">
    <property type="nucleotide sequence ID" value="NZ_JAGQAF010000020.1"/>
</dbReference>
<dbReference type="PROSITE" id="PS51854">
    <property type="entry name" value="CSPG"/>
    <property type="match status" value="1"/>
</dbReference>
<dbReference type="PANTHER" id="PTHR45739:SF8">
    <property type="entry name" value="FRAS1-RELATED EXTRACELLULAR MATRIX PROTEIN 1"/>
    <property type="match status" value="1"/>
</dbReference>
<evidence type="ECO:0000259" key="4">
    <source>
        <dbReference type="Pfam" id="PF17803"/>
    </source>
</evidence>
<evidence type="ECO:0000313" key="6">
    <source>
        <dbReference type="Proteomes" id="UP000813672"/>
    </source>
</evidence>
<name>A0A9Q3WQ83_9RHOB</name>
<dbReference type="InterPro" id="IPR039005">
    <property type="entry name" value="CSPG_rpt"/>
</dbReference>
<dbReference type="GO" id="GO:0005509">
    <property type="term" value="F:calcium ion binding"/>
    <property type="evidence" value="ECO:0007669"/>
    <property type="project" value="InterPro"/>
</dbReference>
<dbReference type="NCBIfam" id="TIGR01965">
    <property type="entry name" value="VCBS_repeat"/>
    <property type="match status" value="1"/>
</dbReference>